<dbReference type="InterPro" id="IPR013325">
    <property type="entry name" value="RNA_pol_sigma_r2"/>
</dbReference>
<dbReference type="OrthoDB" id="206108at2759"/>
<dbReference type="Pfam" id="PF04542">
    <property type="entry name" value="Sigma70_r2"/>
    <property type="match status" value="1"/>
</dbReference>
<evidence type="ECO:0000313" key="10">
    <source>
        <dbReference type="Proteomes" id="UP000283530"/>
    </source>
</evidence>
<dbReference type="CDD" id="cd06171">
    <property type="entry name" value="Sigma70_r4"/>
    <property type="match status" value="1"/>
</dbReference>
<evidence type="ECO:0000256" key="7">
    <source>
        <dbReference type="SAM" id="MobiDB-lite"/>
    </source>
</evidence>
<comment type="similarity">
    <text evidence="1 6">Belongs to the sigma-70 factor family.</text>
</comment>
<dbReference type="PROSITE" id="PS00716">
    <property type="entry name" value="SIGMA70_2"/>
    <property type="match status" value="1"/>
</dbReference>
<dbReference type="Gene3D" id="1.10.601.10">
    <property type="entry name" value="RNA Polymerase Primary Sigma Factor"/>
    <property type="match status" value="1"/>
</dbReference>
<dbReference type="Pfam" id="PF04539">
    <property type="entry name" value="Sigma70_r3"/>
    <property type="match status" value="1"/>
</dbReference>
<dbReference type="Pfam" id="PF04545">
    <property type="entry name" value="Sigma70_r4"/>
    <property type="match status" value="1"/>
</dbReference>
<evidence type="ECO:0000256" key="5">
    <source>
        <dbReference type="ARBA" id="ARBA00023163"/>
    </source>
</evidence>
<dbReference type="EMBL" id="QPKB01000003">
    <property type="protein sequence ID" value="RWR81130.1"/>
    <property type="molecule type" value="Genomic_DNA"/>
</dbReference>
<dbReference type="Gene3D" id="1.10.10.10">
    <property type="entry name" value="Winged helix-like DNA-binding domain superfamily/Winged helix DNA-binding domain"/>
    <property type="match status" value="2"/>
</dbReference>
<keyword evidence="6" id="KW-0150">Chloroplast</keyword>
<feature type="domain" description="RNA polymerase sigma-70" evidence="8">
    <location>
        <begin position="541"/>
        <end position="567"/>
    </location>
</feature>
<feature type="region of interest" description="Disordered" evidence="7">
    <location>
        <begin position="476"/>
        <end position="498"/>
    </location>
</feature>
<dbReference type="SUPFAM" id="SSF88946">
    <property type="entry name" value="Sigma2 domain of RNA polymerase sigma factors"/>
    <property type="match status" value="1"/>
</dbReference>
<dbReference type="GO" id="GO:0006352">
    <property type="term" value="P:DNA-templated transcription initiation"/>
    <property type="evidence" value="ECO:0007669"/>
    <property type="project" value="UniProtKB-UniRule"/>
</dbReference>
<organism evidence="9 10">
    <name type="scientific">Cinnamomum micranthum f. kanehirae</name>
    <dbReference type="NCBI Taxonomy" id="337451"/>
    <lineage>
        <taxon>Eukaryota</taxon>
        <taxon>Viridiplantae</taxon>
        <taxon>Streptophyta</taxon>
        <taxon>Embryophyta</taxon>
        <taxon>Tracheophyta</taxon>
        <taxon>Spermatophyta</taxon>
        <taxon>Magnoliopsida</taxon>
        <taxon>Magnoliidae</taxon>
        <taxon>Laurales</taxon>
        <taxon>Lauraceae</taxon>
        <taxon>Cinnamomum</taxon>
    </lineage>
</organism>
<sequence>MVRLGAFPSSHMTHSLAPAPFQLQVQLSSPLLYVWKGRIERAFPHFSSLCIHHRAINRHKRHWHCVSSLATTFIDVEKPRIPSFEDHSTSAATAGSLTYTGSIGPPVQTSFGATLATETFLTGKEALIPVAAAEAVSLAKAAVEAAKNAAMMSFGDTFAKLDDADDFPSEGDILLLERARPIEVQPEEENISHHSIKDTENSNGRESEIELLQVQLSKSIAARSGRRTERKAKREKAAEKAISDVFSVKAAEKASSSRKKHFSAQEIDYSDPLHYLRSTTNTTKLLTATEEIELSEGIQGLLKLEKLHEELAEHGGQPTIAQWASVAGLDRKTLRERLNYGIHCKERMIKSNIRLVISIAKNYQGVGMNLEDLVQEGCRGLVKGCEKFDASKGFKFSTYAHWWIKQSIRKSLSEQSRTIRLPYHIADAAYRVKEARKQLYSKNGRHPDNDEIAEATGLSLKRLMTILLTPKAPRSLDQKTGIDQTLKPSEVTADPEAETPEDVLMKQLMKKDLEKVLDSLNSREKQVIRSRFGLDDGRMKTLQEIGESMGVTRERIRQIESCAFRKLKNKKRIENLKQYLIS</sequence>
<keyword evidence="6" id="KW-0934">Plastid</keyword>
<proteinExistence type="inferred from homology"/>
<evidence type="ECO:0000256" key="3">
    <source>
        <dbReference type="ARBA" id="ARBA00023082"/>
    </source>
</evidence>
<dbReference type="InterPro" id="IPR013324">
    <property type="entry name" value="RNA_pol_sigma_r3/r4-like"/>
</dbReference>
<dbReference type="PIRSF" id="PIRSF000767">
    <property type="entry name" value="RNA_pol_sigma_SigB/C/D"/>
    <property type="match status" value="1"/>
</dbReference>
<dbReference type="SUPFAM" id="SSF88659">
    <property type="entry name" value="Sigma3 and sigma4 domains of RNA polymerase sigma factors"/>
    <property type="match status" value="2"/>
</dbReference>
<comment type="subcellular location">
    <subcellularLocation>
        <location evidence="6">Plastid</location>
        <location evidence="6">Chloroplast</location>
    </subcellularLocation>
</comment>
<keyword evidence="3 6" id="KW-0731">Sigma factor</keyword>
<dbReference type="InterPro" id="IPR007630">
    <property type="entry name" value="RNA_pol_sigma70_r4"/>
</dbReference>
<dbReference type="GO" id="GO:0016987">
    <property type="term" value="F:sigma factor activity"/>
    <property type="evidence" value="ECO:0007669"/>
    <property type="project" value="UniProtKB-UniRule"/>
</dbReference>
<accession>A0A443NRI1</accession>
<dbReference type="PANTHER" id="PTHR30603:SF57">
    <property type="entry name" value="RNA POLYMERASE SIGMA FACTOR SIGB"/>
    <property type="match status" value="1"/>
</dbReference>
<name>A0A443NRI1_9MAGN</name>
<gene>
    <name evidence="9" type="ORF">CKAN_00980000</name>
</gene>
<keyword evidence="2 6" id="KW-0805">Transcription regulation</keyword>
<dbReference type="PANTHER" id="PTHR30603">
    <property type="entry name" value="RNA POLYMERASE SIGMA FACTOR RPO"/>
    <property type="match status" value="1"/>
</dbReference>
<dbReference type="InterPro" id="IPR036388">
    <property type="entry name" value="WH-like_DNA-bd_sf"/>
</dbReference>
<evidence type="ECO:0000256" key="2">
    <source>
        <dbReference type="ARBA" id="ARBA00023015"/>
    </source>
</evidence>
<dbReference type="GO" id="GO:0003677">
    <property type="term" value="F:DNA binding"/>
    <property type="evidence" value="ECO:0007669"/>
    <property type="project" value="UniProtKB-KW"/>
</dbReference>
<dbReference type="NCBIfam" id="TIGR02937">
    <property type="entry name" value="sigma70-ECF"/>
    <property type="match status" value="1"/>
</dbReference>
<comment type="caution">
    <text evidence="9">The sequence shown here is derived from an EMBL/GenBank/DDBJ whole genome shotgun (WGS) entry which is preliminary data.</text>
</comment>
<dbReference type="InterPro" id="IPR007624">
    <property type="entry name" value="RNA_pol_sigma70_r3"/>
</dbReference>
<dbReference type="STRING" id="337451.A0A443NRI1"/>
<reference evidence="9 10" key="1">
    <citation type="journal article" date="2019" name="Nat. Plants">
        <title>Stout camphor tree genome fills gaps in understanding of flowering plant genome evolution.</title>
        <authorList>
            <person name="Chaw S.M."/>
            <person name="Liu Y.C."/>
            <person name="Wu Y.W."/>
            <person name="Wang H.Y."/>
            <person name="Lin C.I."/>
            <person name="Wu C.S."/>
            <person name="Ke H.M."/>
            <person name="Chang L.Y."/>
            <person name="Hsu C.Y."/>
            <person name="Yang H.T."/>
            <person name="Sudianto E."/>
            <person name="Hsu M.H."/>
            <person name="Wu K.P."/>
            <person name="Wang L.N."/>
            <person name="Leebens-Mack J.H."/>
            <person name="Tsai I.J."/>
        </authorList>
    </citation>
    <scope>NUCLEOTIDE SEQUENCE [LARGE SCALE GENOMIC DNA]</scope>
    <source>
        <strain evidence="10">cv. Chaw 1501</strain>
        <tissue evidence="9">Young leaves</tissue>
    </source>
</reference>
<keyword evidence="4 6" id="KW-0238">DNA-binding</keyword>
<evidence type="ECO:0000259" key="8">
    <source>
        <dbReference type="PROSITE" id="PS00716"/>
    </source>
</evidence>
<dbReference type="AlphaFoldDB" id="A0A443NRI1"/>
<dbReference type="InterPro" id="IPR014284">
    <property type="entry name" value="RNA_pol_sigma-70_dom"/>
</dbReference>
<dbReference type="GO" id="GO:0009507">
    <property type="term" value="C:chloroplast"/>
    <property type="evidence" value="ECO:0007669"/>
    <property type="project" value="UniProtKB-SubCell"/>
</dbReference>
<dbReference type="PRINTS" id="PR00046">
    <property type="entry name" value="SIGMA70FCT"/>
</dbReference>
<keyword evidence="5 6" id="KW-0804">Transcription</keyword>
<evidence type="ECO:0000256" key="1">
    <source>
        <dbReference type="ARBA" id="ARBA00007788"/>
    </source>
</evidence>
<dbReference type="InterPro" id="IPR007627">
    <property type="entry name" value="RNA_pol_sigma70_r2"/>
</dbReference>
<dbReference type="Proteomes" id="UP000283530">
    <property type="component" value="Unassembled WGS sequence"/>
</dbReference>
<protein>
    <recommendedName>
        <fullName evidence="6">RNA polymerase sigma factor</fullName>
    </recommendedName>
</protein>
<evidence type="ECO:0000313" key="9">
    <source>
        <dbReference type="EMBL" id="RWR81130.1"/>
    </source>
</evidence>
<dbReference type="InterPro" id="IPR000943">
    <property type="entry name" value="RNA_pol_sigma70"/>
</dbReference>
<evidence type="ECO:0000256" key="6">
    <source>
        <dbReference type="PIRNR" id="PIRNR000767"/>
    </source>
</evidence>
<dbReference type="InterPro" id="IPR050239">
    <property type="entry name" value="Sigma-70_RNA_pol_init_factors"/>
</dbReference>
<evidence type="ECO:0000256" key="4">
    <source>
        <dbReference type="ARBA" id="ARBA00023125"/>
    </source>
</evidence>
<comment type="function">
    <text evidence="6">Sigma factors are initiation factors that promote the attachment of plastid-encoded RNA polymerase (PEP) to specific initiation sites and are then released.</text>
</comment>
<keyword evidence="10" id="KW-1185">Reference proteome</keyword>
<dbReference type="InterPro" id="IPR016262">
    <property type="entry name" value="RNA_pol_sigma_SigB/C/D/F"/>
</dbReference>